<proteinExistence type="predicted"/>
<dbReference type="EMBL" id="AP025017">
    <property type="protein sequence ID" value="BDA63193.1"/>
    <property type="molecule type" value="Genomic_DNA"/>
</dbReference>
<feature type="region of interest" description="Disordered" evidence="1">
    <location>
        <begin position="1"/>
        <end position="28"/>
    </location>
</feature>
<feature type="compositionally biased region" description="Low complexity" evidence="1">
    <location>
        <begin position="371"/>
        <end position="385"/>
    </location>
</feature>
<evidence type="ECO:0000313" key="3">
    <source>
        <dbReference type="Proteomes" id="UP000824496"/>
    </source>
</evidence>
<gene>
    <name evidence="2" type="ORF">MANAM107_00270</name>
</gene>
<dbReference type="RefSeq" id="WP_223909611.1">
    <property type="nucleotide sequence ID" value="NZ_AP025017.1"/>
</dbReference>
<name>A0ABM7UCZ7_9ACTO</name>
<keyword evidence="3" id="KW-1185">Reference proteome</keyword>
<evidence type="ECO:0000256" key="1">
    <source>
        <dbReference type="SAM" id="MobiDB-lite"/>
    </source>
</evidence>
<organism evidence="2 3">
    <name type="scientific">Actinomyces capricornis</name>
    <dbReference type="NCBI Taxonomy" id="2755559"/>
    <lineage>
        <taxon>Bacteria</taxon>
        <taxon>Bacillati</taxon>
        <taxon>Actinomycetota</taxon>
        <taxon>Actinomycetes</taxon>
        <taxon>Actinomycetales</taxon>
        <taxon>Actinomycetaceae</taxon>
        <taxon>Actinomyces</taxon>
    </lineage>
</organism>
<accession>A0ABM7UCZ7</accession>
<sequence>MTIAARMTAAGPPTGSTAGATTGTGGASPARRLARLGLSALGAGRAALDASTLLARPMPALERVNFHGRTVSLRGGVCAAAGSIAAAALCAPWPRQARTAHAAEAAERAELGAAALAALVAATAGAGAGLADDLDAGAHDGQETAKGLAGHLRALGRGHVTTGVLKIAVIGAGAAVAGALLSGGRSPSACAGAALVTASSTTTGRRPVASRAARLVDAAGSAVVVASWANVINLLDLRPGRALKAAGAGAALLLAAPGRAPATRRLAAGALGTVAAALPEDLGERTMLGDTGANALGALLGTALAAHPSRALRLGAGAAGVALILASERVSFSRVIERTPVLAALDALGRRSAPSGSDPGTAQPGTPDPAAPAAGPPGTTTAGAG</sequence>
<reference evidence="2 3" key="1">
    <citation type="submission" date="2021-08" db="EMBL/GenBank/DDBJ databases">
        <title>Whole genome sequence of novel Actinomyces species strain MAS-1.</title>
        <authorList>
            <person name="Saito M."/>
            <person name="Kuwahara N."/>
            <person name="Takizawa T."/>
            <person name="Gotouda H."/>
            <person name="Ochiai T."/>
        </authorList>
    </citation>
    <scope>NUCLEOTIDE SEQUENCE [LARGE SCALE GENOMIC DNA]</scope>
    <source>
        <strain evidence="2 3">MAS-1</strain>
    </source>
</reference>
<feature type="compositionally biased region" description="Low complexity" evidence="1">
    <location>
        <begin position="8"/>
        <end position="28"/>
    </location>
</feature>
<protein>
    <submittedName>
        <fullName evidence="2">Uncharacterized protein</fullName>
    </submittedName>
</protein>
<feature type="region of interest" description="Disordered" evidence="1">
    <location>
        <begin position="350"/>
        <end position="385"/>
    </location>
</feature>
<evidence type="ECO:0000313" key="2">
    <source>
        <dbReference type="EMBL" id="BDA63193.1"/>
    </source>
</evidence>
<dbReference type="Proteomes" id="UP000824496">
    <property type="component" value="Chromosome"/>
</dbReference>